<dbReference type="InterPro" id="IPR013785">
    <property type="entry name" value="Aldolase_TIM"/>
</dbReference>
<evidence type="ECO:0000256" key="3">
    <source>
        <dbReference type="PIRNR" id="PIRNR001365"/>
    </source>
</evidence>
<dbReference type="GO" id="GO:0005829">
    <property type="term" value="C:cytosol"/>
    <property type="evidence" value="ECO:0007669"/>
    <property type="project" value="TreeGrafter"/>
</dbReference>
<dbReference type="PANTHER" id="PTHR12128:SF66">
    <property type="entry name" value="4-HYDROXY-2-OXOGLUTARATE ALDOLASE, MITOCHONDRIAL"/>
    <property type="match status" value="1"/>
</dbReference>
<organism evidence="5 6">
    <name type="scientific">Chelatococcus caeni</name>
    <dbReference type="NCBI Taxonomy" id="1348468"/>
    <lineage>
        <taxon>Bacteria</taxon>
        <taxon>Pseudomonadati</taxon>
        <taxon>Pseudomonadota</taxon>
        <taxon>Alphaproteobacteria</taxon>
        <taxon>Hyphomicrobiales</taxon>
        <taxon>Chelatococcaceae</taxon>
        <taxon>Chelatococcus</taxon>
    </lineage>
</organism>
<dbReference type="CDD" id="cd00408">
    <property type="entry name" value="DHDPS-like"/>
    <property type="match status" value="1"/>
</dbReference>
<dbReference type="PANTHER" id="PTHR12128">
    <property type="entry name" value="DIHYDRODIPICOLINATE SYNTHASE"/>
    <property type="match status" value="1"/>
</dbReference>
<feature type="binding site" evidence="4">
    <location>
        <position position="208"/>
    </location>
    <ligand>
        <name>pyruvate</name>
        <dbReference type="ChEBI" id="CHEBI:15361"/>
    </ligand>
</feature>
<dbReference type="PIRSF" id="PIRSF001365">
    <property type="entry name" value="DHDPS"/>
    <property type="match status" value="1"/>
</dbReference>
<evidence type="ECO:0000256" key="4">
    <source>
        <dbReference type="PIRSR" id="PIRSR001365-2"/>
    </source>
</evidence>
<dbReference type="PRINTS" id="PR00146">
    <property type="entry name" value="DHPICSNTHASE"/>
</dbReference>
<keyword evidence="6" id="KW-1185">Reference proteome</keyword>
<dbReference type="Proteomes" id="UP000577362">
    <property type="component" value="Unassembled WGS sequence"/>
</dbReference>
<dbReference type="EC" id="4.3.3.7" evidence="5"/>
<evidence type="ECO:0000313" key="6">
    <source>
        <dbReference type="Proteomes" id="UP000577362"/>
    </source>
</evidence>
<accession>A0A840C0F8</accession>
<dbReference type="GO" id="GO:0008840">
    <property type="term" value="F:4-hydroxy-tetrahydrodipicolinate synthase activity"/>
    <property type="evidence" value="ECO:0007669"/>
    <property type="project" value="UniProtKB-EC"/>
</dbReference>
<dbReference type="AlphaFoldDB" id="A0A840C0F8"/>
<dbReference type="RefSeq" id="WP_183317567.1">
    <property type="nucleotide sequence ID" value="NZ_JACIEN010000005.1"/>
</dbReference>
<dbReference type="Gene3D" id="3.20.20.70">
    <property type="entry name" value="Aldolase class I"/>
    <property type="match status" value="1"/>
</dbReference>
<dbReference type="InterPro" id="IPR002220">
    <property type="entry name" value="DapA-like"/>
</dbReference>
<evidence type="ECO:0000313" key="5">
    <source>
        <dbReference type="EMBL" id="MBB4018700.1"/>
    </source>
</evidence>
<proteinExistence type="inferred from homology"/>
<reference evidence="5 6" key="1">
    <citation type="submission" date="2020-08" db="EMBL/GenBank/DDBJ databases">
        <title>Genomic Encyclopedia of Type Strains, Phase IV (KMG-IV): sequencing the most valuable type-strain genomes for metagenomic binning, comparative biology and taxonomic classification.</title>
        <authorList>
            <person name="Goeker M."/>
        </authorList>
    </citation>
    <scope>NUCLEOTIDE SEQUENCE [LARGE SCALE GENOMIC DNA]</scope>
    <source>
        <strain evidence="5 6">DSM 103737</strain>
    </source>
</reference>
<keyword evidence="2 3" id="KW-0456">Lyase</keyword>
<name>A0A840C0F8_9HYPH</name>
<protein>
    <submittedName>
        <fullName evidence="5">4-hydroxy-tetrahydrodipicolinate synthase</fullName>
        <ecNumber evidence="5">4.3.3.7</ecNumber>
    </submittedName>
</protein>
<dbReference type="EMBL" id="JACIEN010000005">
    <property type="protein sequence ID" value="MBB4018700.1"/>
    <property type="molecule type" value="Genomic_DNA"/>
</dbReference>
<comment type="similarity">
    <text evidence="1 3">Belongs to the DapA family.</text>
</comment>
<dbReference type="SUPFAM" id="SSF51569">
    <property type="entry name" value="Aldolase"/>
    <property type="match status" value="1"/>
</dbReference>
<gene>
    <name evidence="5" type="ORF">GGR16_003747</name>
</gene>
<evidence type="ECO:0000256" key="2">
    <source>
        <dbReference type="ARBA" id="ARBA00023239"/>
    </source>
</evidence>
<dbReference type="SMART" id="SM01130">
    <property type="entry name" value="DHDPS"/>
    <property type="match status" value="1"/>
</dbReference>
<evidence type="ECO:0000256" key="1">
    <source>
        <dbReference type="ARBA" id="ARBA00007592"/>
    </source>
</evidence>
<comment type="caution">
    <text evidence="5">The sequence shown here is derived from an EMBL/GenBank/DDBJ whole genome shotgun (WGS) entry which is preliminary data.</text>
</comment>
<dbReference type="Pfam" id="PF00701">
    <property type="entry name" value="DHDPS"/>
    <property type="match status" value="1"/>
</dbReference>
<sequence length="309" mass="32542">MLRGILPVLPTPFRPDGAIDEAAMRRLVAFALGSGVDGVVFPGFASEVESLSGEERRRLLAVVVDAVAGQVPVVAGASAASLEETIAHCRDALAAGVGSVMIQAPRGIGADREAVTAFFRGVAEAVPGLEIVLQNAPAPRGSDLDPRTILAVVRDVPAVRWVKEETLPSGPAITAILAEAPAHLAGVIGGGGARYILDEYARGACGAMPALELADLHVALDRAWQAGDRIRARTLYMRSLPLLVLQALYRMRLTKHVLTRRGVLHNAEVRAPTPELDPWSTADIDGWFDEVADLLTVMPPAAAEAVGAR</sequence>